<dbReference type="EMBL" id="JBHRSQ010000009">
    <property type="protein sequence ID" value="MFC2991636.1"/>
    <property type="molecule type" value="Genomic_DNA"/>
</dbReference>
<feature type="chain" id="PRO_5045416141" description="Lipoprotein" evidence="1">
    <location>
        <begin position="23"/>
        <end position="77"/>
    </location>
</feature>
<feature type="signal peptide" evidence="1">
    <location>
        <begin position="1"/>
        <end position="22"/>
    </location>
</feature>
<name>A0ABV7B424_9GAMM</name>
<proteinExistence type="predicted"/>
<protein>
    <recommendedName>
        <fullName evidence="4">Lipoprotein</fullName>
    </recommendedName>
</protein>
<comment type="caution">
    <text evidence="2">The sequence shown here is derived from an EMBL/GenBank/DDBJ whole genome shotgun (WGS) entry which is preliminary data.</text>
</comment>
<evidence type="ECO:0008006" key="4">
    <source>
        <dbReference type="Google" id="ProtNLM"/>
    </source>
</evidence>
<reference evidence="3" key="1">
    <citation type="journal article" date="2019" name="Int. J. Syst. Evol. Microbiol.">
        <title>The Global Catalogue of Microorganisms (GCM) 10K type strain sequencing project: providing services to taxonomists for standard genome sequencing and annotation.</title>
        <authorList>
            <consortium name="The Broad Institute Genomics Platform"/>
            <consortium name="The Broad Institute Genome Sequencing Center for Infectious Disease"/>
            <person name="Wu L."/>
            <person name="Ma J."/>
        </authorList>
    </citation>
    <scope>NUCLEOTIDE SEQUENCE [LARGE SCALE GENOMIC DNA]</scope>
    <source>
        <strain evidence="3">KCTC 52660</strain>
    </source>
</reference>
<dbReference type="PROSITE" id="PS51257">
    <property type="entry name" value="PROKAR_LIPOPROTEIN"/>
    <property type="match status" value="1"/>
</dbReference>
<evidence type="ECO:0000256" key="1">
    <source>
        <dbReference type="SAM" id="SignalP"/>
    </source>
</evidence>
<organism evidence="2 3">
    <name type="scientific">Halomonas tibetensis</name>
    <dbReference type="NCBI Taxonomy" id="2259590"/>
    <lineage>
        <taxon>Bacteria</taxon>
        <taxon>Pseudomonadati</taxon>
        <taxon>Pseudomonadota</taxon>
        <taxon>Gammaproteobacteria</taxon>
        <taxon>Oceanospirillales</taxon>
        <taxon>Halomonadaceae</taxon>
        <taxon>Halomonas</taxon>
    </lineage>
</organism>
<keyword evidence="3" id="KW-1185">Reference proteome</keyword>
<gene>
    <name evidence="2" type="ORF">ACFODV_06285</name>
</gene>
<evidence type="ECO:0000313" key="2">
    <source>
        <dbReference type="EMBL" id="MFC2991636.1"/>
    </source>
</evidence>
<dbReference type="RefSeq" id="WP_379756344.1">
    <property type="nucleotide sequence ID" value="NZ_JBHRSQ010000009.1"/>
</dbReference>
<accession>A0ABV7B424</accession>
<dbReference type="Proteomes" id="UP001595386">
    <property type="component" value="Unassembled WGS sequence"/>
</dbReference>
<sequence>MPSSLMRSTLLAAVALLVSACATPSPPTWQKEGVSAEETRNVYSECRYEIGMSDKTQAERQQLLNYCMERHGFRLRR</sequence>
<keyword evidence="1" id="KW-0732">Signal</keyword>
<evidence type="ECO:0000313" key="3">
    <source>
        <dbReference type="Proteomes" id="UP001595386"/>
    </source>
</evidence>